<feature type="domain" description="Mur ligase C-terminal" evidence="11">
    <location>
        <begin position="324"/>
        <end position="443"/>
    </location>
</feature>
<dbReference type="Proteomes" id="UP000280346">
    <property type="component" value="Unassembled WGS sequence"/>
</dbReference>
<dbReference type="InterPro" id="IPR005762">
    <property type="entry name" value="MurD"/>
</dbReference>
<dbReference type="PANTHER" id="PTHR43692:SF1">
    <property type="entry name" value="UDP-N-ACETYLMURAMOYLALANINE--D-GLUTAMATE LIGASE"/>
    <property type="match status" value="1"/>
</dbReference>
<dbReference type="InterPro" id="IPR018109">
    <property type="entry name" value="Folylpolyglutamate_synth_CS"/>
</dbReference>
<feature type="domain" description="Mur ligase central" evidence="12">
    <location>
        <begin position="120"/>
        <end position="302"/>
    </location>
</feature>
<comment type="catalytic activity">
    <reaction evidence="9 10">
        <text>UDP-N-acetyl-alpha-D-muramoyl-L-alanine + D-glutamate + ATP = UDP-N-acetyl-alpha-D-muramoyl-L-alanyl-D-glutamate + ADP + phosphate + H(+)</text>
        <dbReference type="Rhea" id="RHEA:16429"/>
        <dbReference type="ChEBI" id="CHEBI:15378"/>
        <dbReference type="ChEBI" id="CHEBI:29986"/>
        <dbReference type="ChEBI" id="CHEBI:30616"/>
        <dbReference type="ChEBI" id="CHEBI:43474"/>
        <dbReference type="ChEBI" id="CHEBI:83898"/>
        <dbReference type="ChEBI" id="CHEBI:83900"/>
        <dbReference type="ChEBI" id="CHEBI:456216"/>
        <dbReference type="EC" id="6.3.2.9"/>
    </reaction>
</comment>
<keyword evidence="5 9" id="KW-0132">Cell division</keyword>
<accession>A0A3S0X1X2</accession>
<dbReference type="GO" id="GO:0005524">
    <property type="term" value="F:ATP binding"/>
    <property type="evidence" value="ECO:0007669"/>
    <property type="project" value="UniProtKB-UniRule"/>
</dbReference>
<dbReference type="Gene3D" id="3.90.190.20">
    <property type="entry name" value="Mur ligase, C-terminal domain"/>
    <property type="match status" value="1"/>
</dbReference>
<proteinExistence type="inferred from homology"/>
<dbReference type="GO" id="GO:0009252">
    <property type="term" value="P:peptidoglycan biosynthetic process"/>
    <property type="evidence" value="ECO:0007669"/>
    <property type="project" value="UniProtKB-UniRule"/>
</dbReference>
<evidence type="ECO:0000259" key="12">
    <source>
        <dbReference type="Pfam" id="PF08245"/>
    </source>
</evidence>
<keyword evidence="8 9" id="KW-0131">Cell cycle</keyword>
<comment type="function">
    <text evidence="9 10">Cell wall formation. Catalyzes the addition of glutamate to the nucleotide precursor UDP-N-acetylmuramoyl-L-alanine (UMA).</text>
</comment>
<dbReference type="InterPro" id="IPR036291">
    <property type="entry name" value="NAD(P)-bd_dom_sf"/>
</dbReference>
<keyword evidence="9 10" id="KW-0133">Cell shape</keyword>
<feature type="binding site" evidence="9">
    <location>
        <begin position="122"/>
        <end position="128"/>
    </location>
    <ligand>
        <name>ATP</name>
        <dbReference type="ChEBI" id="CHEBI:30616"/>
    </ligand>
</feature>
<evidence type="ECO:0000256" key="2">
    <source>
        <dbReference type="ARBA" id="ARBA00004752"/>
    </source>
</evidence>
<dbReference type="Pfam" id="PF08245">
    <property type="entry name" value="Mur_ligase_M"/>
    <property type="match status" value="1"/>
</dbReference>
<evidence type="ECO:0000313" key="13">
    <source>
        <dbReference type="EMBL" id="RUQ75593.1"/>
    </source>
</evidence>
<dbReference type="EMBL" id="RZIJ01000001">
    <property type="protein sequence ID" value="RUQ75593.1"/>
    <property type="molecule type" value="Genomic_DNA"/>
</dbReference>
<evidence type="ECO:0000256" key="3">
    <source>
        <dbReference type="ARBA" id="ARBA00022490"/>
    </source>
</evidence>
<comment type="pathway">
    <text evidence="2 9 10">Cell wall biogenesis; peptidoglycan biosynthesis.</text>
</comment>
<dbReference type="PROSITE" id="PS01011">
    <property type="entry name" value="FOLYLPOLYGLU_SYNT_1"/>
    <property type="match status" value="1"/>
</dbReference>
<dbReference type="OrthoDB" id="9809796at2"/>
<dbReference type="Gene3D" id="3.40.1190.10">
    <property type="entry name" value="Mur-like, catalytic domain"/>
    <property type="match status" value="1"/>
</dbReference>
<dbReference type="SUPFAM" id="SSF53623">
    <property type="entry name" value="MurD-like peptide ligases, catalytic domain"/>
    <property type="match status" value="1"/>
</dbReference>
<dbReference type="RefSeq" id="WP_126993705.1">
    <property type="nucleotide sequence ID" value="NZ_JBNPXW010000001.1"/>
</dbReference>
<reference evidence="13 14" key="1">
    <citation type="submission" date="2018-12" db="EMBL/GenBank/DDBJ databases">
        <authorList>
            <person name="Yang Y."/>
        </authorList>
    </citation>
    <scope>NUCLEOTIDE SEQUENCE [LARGE SCALE GENOMIC DNA]</scope>
    <source>
        <strain evidence="13 14">GSF71</strain>
    </source>
</reference>
<keyword evidence="7 9" id="KW-0067">ATP-binding</keyword>
<comment type="subcellular location">
    <subcellularLocation>
        <location evidence="1 9 10">Cytoplasm</location>
    </subcellularLocation>
</comment>
<dbReference type="PANTHER" id="PTHR43692">
    <property type="entry name" value="UDP-N-ACETYLMURAMOYLALANINE--D-GLUTAMATE LIGASE"/>
    <property type="match status" value="1"/>
</dbReference>
<sequence length="478" mass="49341">MIDLAFLDGLPVAVMGLGKSGLATATALRRSGADVMVWDDNPASRAAAEADGFRVVDLAAADLSGFDLAGLAALVWSPGIPHTHPKPHTVALRARAAGIEPVCDVDLLGRAERDAAFIGITGTNGKSTTTTLIGHVMAAAGRAIRVGGNLGTPVLSFDPLGSGGTHILEMSSYQLELTHSIVFDVAVLLNITPDHLARHGGMDGYVAAKKLIFRGQTGNRTAVVGVDDALSRKIYDDLAETGAQRVWPVSAQGPVAGGVYAQDGWLVDDTEGTAERVAELARFPALLGAHNHQNAAAAYAACKAAGVPAATIAAAMESFPGLAHRQQLVATVPTGNGGVRFVNDSKATNADATEKALATFDPIYWILGGQAKDTGLAGLEGYMGRVRHAFLIGEAQEQFAAWLDAQGVAHTRCGTLDIATSKAAGLALAEAKPSACVLLSPACASWDQFANFEKRGEAFAAYAAAIAKAQQQSGSADE</sequence>
<dbReference type="SUPFAM" id="SSF51735">
    <property type="entry name" value="NAD(P)-binding Rossmann-fold domains"/>
    <property type="match status" value="1"/>
</dbReference>
<keyword evidence="3 9" id="KW-0963">Cytoplasm</keyword>
<dbReference type="Gene3D" id="3.40.50.720">
    <property type="entry name" value="NAD(P)-binding Rossmann-like Domain"/>
    <property type="match status" value="1"/>
</dbReference>
<evidence type="ECO:0000256" key="1">
    <source>
        <dbReference type="ARBA" id="ARBA00004496"/>
    </source>
</evidence>
<dbReference type="GO" id="GO:0008360">
    <property type="term" value="P:regulation of cell shape"/>
    <property type="evidence" value="ECO:0007669"/>
    <property type="project" value="UniProtKB-KW"/>
</dbReference>
<evidence type="ECO:0000256" key="6">
    <source>
        <dbReference type="ARBA" id="ARBA00022741"/>
    </source>
</evidence>
<name>A0A3S0X1X2_9PROT</name>
<keyword evidence="9 10" id="KW-0961">Cell wall biogenesis/degradation</keyword>
<keyword evidence="14" id="KW-1185">Reference proteome</keyword>
<evidence type="ECO:0000256" key="10">
    <source>
        <dbReference type="RuleBase" id="RU003664"/>
    </source>
</evidence>
<evidence type="ECO:0000313" key="14">
    <source>
        <dbReference type="Proteomes" id="UP000280346"/>
    </source>
</evidence>
<dbReference type="HAMAP" id="MF_00639">
    <property type="entry name" value="MurD"/>
    <property type="match status" value="1"/>
</dbReference>
<dbReference type="EC" id="6.3.2.9" evidence="9 10"/>
<gene>
    <name evidence="9" type="primary">murD</name>
    <name evidence="13" type="ORF">EJ913_00270</name>
</gene>
<evidence type="ECO:0000256" key="5">
    <source>
        <dbReference type="ARBA" id="ARBA00022618"/>
    </source>
</evidence>
<dbReference type="InterPro" id="IPR036615">
    <property type="entry name" value="Mur_ligase_C_dom_sf"/>
</dbReference>
<organism evidence="13 14">
    <name type="scientific">Azospirillum doebereinerae</name>
    <dbReference type="NCBI Taxonomy" id="92933"/>
    <lineage>
        <taxon>Bacteria</taxon>
        <taxon>Pseudomonadati</taxon>
        <taxon>Pseudomonadota</taxon>
        <taxon>Alphaproteobacteria</taxon>
        <taxon>Rhodospirillales</taxon>
        <taxon>Azospirillaceae</taxon>
        <taxon>Azospirillum</taxon>
    </lineage>
</organism>
<evidence type="ECO:0000259" key="11">
    <source>
        <dbReference type="Pfam" id="PF02875"/>
    </source>
</evidence>
<dbReference type="Pfam" id="PF02875">
    <property type="entry name" value="Mur_ligase_C"/>
    <property type="match status" value="1"/>
</dbReference>
<comment type="similarity">
    <text evidence="9">Belongs to the MurCDEF family.</text>
</comment>
<dbReference type="GO" id="GO:0004326">
    <property type="term" value="F:tetrahydrofolylpolyglutamate synthase activity"/>
    <property type="evidence" value="ECO:0007669"/>
    <property type="project" value="InterPro"/>
</dbReference>
<dbReference type="Pfam" id="PF21799">
    <property type="entry name" value="MurD-like_N"/>
    <property type="match status" value="1"/>
</dbReference>
<dbReference type="AlphaFoldDB" id="A0A3S0X1X2"/>
<evidence type="ECO:0000256" key="9">
    <source>
        <dbReference type="HAMAP-Rule" id="MF_00639"/>
    </source>
</evidence>
<evidence type="ECO:0000256" key="4">
    <source>
        <dbReference type="ARBA" id="ARBA00022598"/>
    </source>
</evidence>
<evidence type="ECO:0000256" key="7">
    <source>
        <dbReference type="ARBA" id="ARBA00022840"/>
    </source>
</evidence>
<keyword evidence="6 9" id="KW-0547">Nucleotide-binding</keyword>
<keyword evidence="4 9" id="KW-0436">Ligase</keyword>
<protein>
    <recommendedName>
        <fullName evidence="9 10">UDP-N-acetylmuramoylalanine--D-glutamate ligase</fullName>
        <ecNumber evidence="9 10">6.3.2.9</ecNumber>
    </recommendedName>
    <alternativeName>
        <fullName evidence="9">D-glutamic acid-adding enzyme</fullName>
    </alternativeName>
    <alternativeName>
        <fullName evidence="9">UDP-N-acetylmuramoyl-L-alanyl-D-glutamate synthetase</fullName>
    </alternativeName>
</protein>
<dbReference type="InterPro" id="IPR036565">
    <property type="entry name" value="Mur-like_cat_sf"/>
</dbReference>
<dbReference type="InterPro" id="IPR004101">
    <property type="entry name" value="Mur_ligase_C"/>
</dbReference>
<dbReference type="SUPFAM" id="SSF53244">
    <property type="entry name" value="MurD-like peptide ligases, peptide-binding domain"/>
    <property type="match status" value="1"/>
</dbReference>
<dbReference type="UniPathway" id="UPA00219"/>
<dbReference type="InterPro" id="IPR013221">
    <property type="entry name" value="Mur_ligase_cen"/>
</dbReference>
<dbReference type="GO" id="GO:0051301">
    <property type="term" value="P:cell division"/>
    <property type="evidence" value="ECO:0007669"/>
    <property type="project" value="UniProtKB-KW"/>
</dbReference>
<comment type="caution">
    <text evidence="13">The sequence shown here is derived from an EMBL/GenBank/DDBJ whole genome shotgun (WGS) entry which is preliminary data.</text>
</comment>
<dbReference type="GO" id="GO:0071555">
    <property type="term" value="P:cell wall organization"/>
    <property type="evidence" value="ECO:0007669"/>
    <property type="project" value="UniProtKB-KW"/>
</dbReference>
<dbReference type="NCBIfam" id="TIGR01087">
    <property type="entry name" value="murD"/>
    <property type="match status" value="1"/>
</dbReference>
<evidence type="ECO:0000256" key="8">
    <source>
        <dbReference type="ARBA" id="ARBA00023306"/>
    </source>
</evidence>
<keyword evidence="9 10" id="KW-0573">Peptidoglycan synthesis</keyword>
<dbReference type="GO" id="GO:0005737">
    <property type="term" value="C:cytoplasm"/>
    <property type="evidence" value="ECO:0007669"/>
    <property type="project" value="UniProtKB-SubCell"/>
</dbReference>
<dbReference type="GO" id="GO:0008764">
    <property type="term" value="F:UDP-N-acetylmuramoylalanine-D-glutamate ligase activity"/>
    <property type="evidence" value="ECO:0007669"/>
    <property type="project" value="UniProtKB-UniRule"/>
</dbReference>